<feature type="chain" id="PRO_5020887236" evidence="8">
    <location>
        <begin position="23"/>
        <end position="243"/>
    </location>
</feature>
<evidence type="ECO:0000256" key="5">
    <source>
        <dbReference type="ARBA" id="ARBA00022801"/>
    </source>
</evidence>
<protein>
    <submittedName>
        <fullName evidence="9">Uncharacterized protein</fullName>
    </submittedName>
</protein>
<dbReference type="Pfam" id="PF00657">
    <property type="entry name" value="Lipase_GDSL"/>
    <property type="match status" value="1"/>
</dbReference>
<keyword evidence="10" id="KW-1185">Reference proteome</keyword>
<dbReference type="PANTHER" id="PTHR45650">
    <property type="entry name" value="GDSL-LIKE LIPASE/ACYLHYDROLASE-RELATED"/>
    <property type="match status" value="1"/>
</dbReference>
<dbReference type="PANTHER" id="PTHR45650:SF14">
    <property type="entry name" value="GDSL ESTERASE_LIPASE 7-LIKE"/>
    <property type="match status" value="1"/>
</dbReference>
<evidence type="ECO:0000256" key="2">
    <source>
        <dbReference type="ARBA" id="ARBA00008668"/>
    </source>
</evidence>
<keyword evidence="7" id="KW-0443">Lipid metabolism</keyword>
<dbReference type="Gene3D" id="3.40.50.1110">
    <property type="entry name" value="SGNH hydrolase"/>
    <property type="match status" value="1"/>
</dbReference>
<gene>
    <name evidence="9" type="ORF">TEA_008351</name>
</gene>
<dbReference type="InterPro" id="IPR036514">
    <property type="entry name" value="SGNH_hydro_sf"/>
</dbReference>
<dbReference type="AlphaFoldDB" id="A0A4S4DBF4"/>
<dbReference type="STRING" id="542762.A0A4S4DBF4"/>
<dbReference type="InterPro" id="IPR051238">
    <property type="entry name" value="GDSL_esterase/lipase"/>
</dbReference>
<keyword evidence="6" id="KW-0442">Lipid degradation</keyword>
<sequence>MAAIASLLLLCVCSCFISVYDAQATIPLVPALYIIGDSTIDGGNRLTSRTPYGIDLNTTTLIRWTNSETIADFVAIFLGLPLVPPYIDLSKAEISRMGVNYAFAGCSILSQIGQNGWSLDGQIDKFNSTLRNNLTKMFSNPDLLQHVKNSVFLFSFGINDYVQHYLPKNSGTLSKLSPDAFAQFLPNELSVGLTTINQLVRPYNNKLPVMLKELQSNLSSAVFSHSNDFEFVEDLKENPIMEI</sequence>
<evidence type="ECO:0000256" key="7">
    <source>
        <dbReference type="ARBA" id="ARBA00023098"/>
    </source>
</evidence>
<comment type="similarity">
    <text evidence="2">Belongs to the 'GDSL' lipolytic enzyme family.</text>
</comment>
<feature type="signal peptide" evidence="8">
    <location>
        <begin position="1"/>
        <end position="22"/>
    </location>
</feature>
<comment type="subcellular location">
    <subcellularLocation>
        <location evidence="1">Secreted</location>
    </subcellularLocation>
</comment>
<dbReference type="Proteomes" id="UP000306102">
    <property type="component" value="Unassembled WGS sequence"/>
</dbReference>
<evidence type="ECO:0000256" key="3">
    <source>
        <dbReference type="ARBA" id="ARBA00022525"/>
    </source>
</evidence>
<keyword evidence="5" id="KW-0378">Hydrolase</keyword>
<dbReference type="GO" id="GO:0016788">
    <property type="term" value="F:hydrolase activity, acting on ester bonds"/>
    <property type="evidence" value="ECO:0007669"/>
    <property type="project" value="InterPro"/>
</dbReference>
<evidence type="ECO:0000256" key="4">
    <source>
        <dbReference type="ARBA" id="ARBA00022729"/>
    </source>
</evidence>
<dbReference type="GO" id="GO:0005576">
    <property type="term" value="C:extracellular region"/>
    <property type="evidence" value="ECO:0007669"/>
    <property type="project" value="UniProtKB-SubCell"/>
</dbReference>
<organism evidence="9 10">
    <name type="scientific">Camellia sinensis var. sinensis</name>
    <name type="common">China tea</name>
    <dbReference type="NCBI Taxonomy" id="542762"/>
    <lineage>
        <taxon>Eukaryota</taxon>
        <taxon>Viridiplantae</taxon>
        <taxon>Streptophyta</taxon>
        <taxon>Embryophyta</taxon>
        <taxon>Tracheophyta</taxon>
        <taxon>Spermatophyta</taxon>
        <taxon>Magnoliopsida</taxon>
        <taxon>eudicotyledons</taxon>
        <taxon>Gunneridae</taxon>
        <taxon>Pentapetalae</taxon>
        <taxon>asterids</taxon>
        <taxon>Ericales</taxon>
        <taxon>Theaceae</taxon>
        <taxon>Camellia</taxon>
    </lineage>
</organism>
<evidence type="ECO:0000313" key="9">
    <source>
        <dbReference type="EMBL" id="THF99433.1"/>
    </source>
</evidence>
<keyword evidence="3" id="KW-0964">Secreted</keyword>
<evidence type="ECO:0000256" key="8">
    <source>
        <dbReference type="SAM" id="SignalP"/>
    </source>
</evidence>
<dbReference type="GO" id="GO:0016042">
    <property type="term" value="P:lipid catabolic process"/>
    <property type="evidence" value="ECO:0007669"/>
    <property type="project" value="UniProtKB-KW"/>
</dbReference>
<evidence type="ECO:0000256" key="1">
    <source>
        <dbReference type="ARBA" id="ARBA00004613"/>
    </source>
</evidence>
<evidence type="ECO:0000256" key="6">
    <source>
        <dbReference type="ARBA" id="ARBA00022963"/>
    </source>
</evidence>
<evidence type="ECO:0000313" key="10">
    <source>
        <dbReference type="Proteomes" id="UP000306102"/>
    </source>
</evidence>
<comment type="caution">
    <text evidence="9">The sequence shown here is derived from an EMBL/GenBank/DDBJ whole genome shotgun (WGS) entry which is preliminary data.</text>
</comment>
<accession>A0A4S4DBF4</accession>
<dbReference type="EMBL" id="SDRB02011949">
    <property type="protein sequence ID" value="THF99433.1"/>
    <property type="molecule type" value="Genomic_DNA"/>
</dbReference>
<reference evidence="9 10" key="1">
    <citation type="journal article" date="2018" name="Proc. Natl. Acad. Sci. U.S.A.">
        <title>Draft genome sequence of Camellia sinensis var. sinensis provides insights into the evolution of the tea genome and tea quality.</title>
        <authorList>
            <person name="Wei C."/>
            <person name="Yang H."/>
            <person name="Wang S."/>
            <person name="Zhao J."/>
            <person name="Liu C."/>
            <person name="Gao L."/>
            <person name="Xia E."/>
            <person name="Lu Y."/>
            <person name="Tai Y."/>
            <person name="She G."/>
            <person name="Sun J."/>
            <person name="Cao H."/>
            <person name="Tong W."/>
            <person name="Gao Q."/>
            <person name="Li Y."/>
            <person name="Deng W."/>
            <person name="Jiang X."/>
            <person name="Wang W."/>
            <person name="Chen Q."/>
            <person name="Zhang S."/>
            <person name="Li H."/>
            <person name="Wu J."/>
            <person name="Wang P."/>
            <person name="Li P."/>
            <person name="Shi C."/>
            <person name="Zheng F."/>
            <person name="Jian J."/>
            <person name="Huang B."/>
            <person name="Shan D."/>
            <person name="Shi M."/>
            <person name="Fang C."/>
            <person name="Yue Y."/>
            <person name="Li F."/>
            <person name="Li D."/>
            <person name="Wei S."/>
            <person name="Han B."/>
            <person name="Jiang C."/>
            <person name="Yin Y."/>
            <person name="Xia T."/>
            <person name="Zhang Z."/>
            <person name="Bennetzen J.L."/>
            <person name="Zhao S."/>
            <person name="Wan X."/>
        </authorList>
    </citation>
    <scope>NUCLEOTIDE SEQUENCE [LARGE SCALE GENOMIC DNA]</scope>
    <source>
        <strain evidence="10">cv. Shuchazao</strain>
        <tissue evidence="9">Leaf</tissue>
    </source>
</reference>
<dbReference type="InterPro" id="IPR001087">
    <property type="entry name" value="GDSL"/>
</dbReference>
<proteinExistence type="inferred from homology"/>
<keyword evidence="4 8" id="KW-0732">Signal</keyword>
<name>A0A4S4DBF4_CAMSN</name>